<evidence type="ECO:0000313" key="4">
    <source>
        <dbReference type="Proteomes" id="UP001519460"/>
    </source>
</evidence>
<comment type="caution">
    <text evidence="3">The sequence shown here is derived from an EMBL/GenBank/DDBJ whole genome shotgun (WGS) entry which is preliminary data.</text>
</comment>
<evidence type="ECO:0000313" key="3">
    <source>
        <dbReference type="EMBL" id="KAK7484178.1"/>
    </source>
</evidence>
<dbReference type="Proteomes" id="UP001519460">
    <property type="component" value="Unassembled WGS sequence"/>
</dbReference>
<dbReference type="Gene3D" id="2.30.31.10">
    <property type="entry name" value="Transcriptional Coactivator Pc4, Chain A"/>
    <property type="match status" value="1"/>
</dbReference>
<protein>
    <recommendedName>
        <fullName evidence="2">Transcriptional coactivator p15 (PC4) C-terminal domain-containing protein</fullName>
    </recommendedName>
</protein>
<organism evidence="3 4">
    <name type="scientific">Batillaria attramentaria</name>
    <dbReference type="NCBI Taxonomy" id="370345"/>
    <lineage>
        <taxon>Eukaryota</taxon>
        <taxon>Metazoa</taxon>
        <taxon>Spiralia</taxon>
        <taxon>Lophotrochozoa</taxon>
        <taxon>Mollusca</taxon>
        <taxon>Gastropoda</taxon>
        <taxon>Caenogastropoda</taxon>
        <taxon>Sorbeoconcha</taxon>
        <taxon>Cerithioidea</taxon>
        <taxon>Batillariidae</taxon>
        <taxon>Batillaria</taxon>
    </lineage>
</organism>
<dbReference type="SUPFAM" id="SSF54447">
    <property type="entry name" value="ssDNA-binding transcriptional regulator domain"/>
    <property type="match status" value="1"/>
</dbReference>
<proteinExistence type="predicted"/>
<gene>
    <name evidence="3" type="ORF">BaRGS_00024548</name>
</gene>
<evidence type="ECO:0000259" key="2">
    <source>
        <dbReference type="Pfam" id="PF02229"/>
    </source>
</evidence>
<feature type="compositionally biased region" description="Low complexity" evidence="1">
    <location>
        <begin position="91"/>
        <end position="111"/>
    </location>
</feature>
<keyword evidence="4" id="KW-1185">Reference proteome</keyword>
<accession>A0ABD0KAP4</accession>
<feature type="compositionally biased region" description="Low complexity" evidence="1">
    <location>
        <begin position="129"/>
        <end position="143"/>
    </location>
</feature>
<dbReference type="AlphaFoldDB" id="A0ABD0KAP4"/>
<feature type="region of interest" description="Disordered" evidence="1">
    <location>
        <begin position="91"/>
        <end position="144"/>
    </location>
</feature>
<dbReference type="InterPro" id="IPR009044">
    <property type="entry name" value="ssDNA-bd_transcriptional_reg"/>
</dbReference>
<dbReference type="InterPro" id="IPR003173">
    <property type="entry name" value="PC4_C"/>
</dbReference>
<evidence type="ECO:0000256" key="1">
    <source>
        <dbReference type="SAM" id="MobiDB-lite"/>
    </source>
</evidence>
<sequence length="228" mass="25547">MTSPAPAAPVPTPTLWKKGEALYSLTNNKFASVTRCHDQTLVHIRQYTETDTGDLKSTRRGFTLLPEEFNQLLSISSAILRDVFAVTPVSDQQWQQEEQQQETPQQPDTRQMVPPTPTPSPLMQRRETTTMTKPPTTALPAPTEGQEICLPDTQPQLYAQHIDTIVNQLLNGDETMSGYGQTYRTVALSCHSPALNTLTSKTDPQERKKMLDAKFDNAVKVLLVKQRQ</sequence>
<reference evidence="3 4" key="1">
    <citation type="journal article" date="2023" name="Sci. Data">
        <title>Genome assembly of the Korean intertidal mud-creeper Batillaria attramentaria.</title>
        <authorList>
            <person name="Patra A.K."/>
            <person name="Ho P.T."/>
            <person name="Jun S."/>
            <person name="Lee S.J."/>
            <person name="Kim Y."/>
            <person name="Won Y.J."/>
        </authorList>
    </citation>
    <scope>NUCLEOTIDE SEQUENCE [LARGE SCALE GENOMIC DNA]</scope>
    <source>
        <strain evidence="3">Wonlab-2016</strain>
    </source>
</reference>
<name>A0ABD0KAP4_9CAEN</name>
<dbReference type="EMBL" id="JACVVK020000214">
    <property type="protein sequence ID" value="KAK7484178.1"/>
    <property type="molecule type" value="Genomic_DNA"/>
</dbReference>
<dbReference type="Pfam" id="PF02229">
    <property type="entry name" value="PC4"/>
    <property type="match status" value="1"/>
</dbReference>
<feature type="domain" description="Transcriptional coactivator p15 (PC4) C-terminal" evidence="2">
    <location>
        <begin position="24"/>
        <end position="74"/>
    </location>
</feature>